<evidence type="ECO:0000313" key="1">
    <source>
        <dbReference type="EMBL" id="KIJ47939.1"/>
    </source>
</evidence>
<accession>A0A0C9VIZ0</accession>
<dbReference type="Proteomes" id="UP000054279">
    <property type="component" value="Unassembled WGS sequence"/>
</dbReference>
<proteinExistence type="predicted"/>
<evidence type="ECO:0000313" key="2">
    <source>
        <dbReference type="Proteomes" id="UP000054279"/>
    </source>
</evidence>
<dbReference type="AlphaFoldDB" id="A0A0C9VIZ0"/>
<gene>
    <name evidence="1" type="ORF">M422DRAFT_248521</name>
</gene>
<organism evidence="1 2">
    <name type="scientific">Sphaerobolus stellatus (strain SS14)</name>
    <dbReference type="NCBI Taxonomy" id="990650"/>
    <lineage>
        <taxon>Eukaryota</taxon>
        <taxon>Fungi</taxon>
        <taxon>Dikarya</taxon>
        <taxon>Basidiomycota</taxon>
        <taxon>Agaricomycotina</taxon>
        <taxon>Agaricomycetes</taxon>
        <taxon>Phallomycetidae</taxon>
        <taxon>Geastrales</taxon>
        <taxon>Sphaerobolaceae</taxon>
        <taxon>Sphaerobolus</taxon>
    </lineage>
</organism>
<protein>
    <submittedName>
        <fullName evidence="1">Uncharacterized protein</fullName>
    </submittedName>
</protein>
<reference evidence="1 2" key="1">
    <citation type="submission" date="2014-06" db="EMBL/GenBank/DDBJ databases">
        <title>Evolutionary Origins and Diversification of the Mycorrhizal Mutualists.</title>
        <authorList>
            <consortium name="DOE Joint Genome Institute"/>
            <consortium name="Mycorrhizal Genomics Consortium"/>
            <person name="Kohler A."/>
            <person name="Kuo A."/>
            <person name="Nagy L.G."/>
            <person name="Floudas D."/>
            <person name="Copeland A."/>
            <person name="Barry K.W."/>
            <person name="Cichocki N."/>
            <person name="Veneault-Fourrey C."/>
            <person name="LaButti K."/>
            <person name="Lindquist E.A."/>
            <person name="Lipzen A."/>
            <person name="Lundell T."/>
            <person name="Morin E."/>
            <person name="Murat C."/>
            <person name="Riley R."/>
            <person name="Ohm R."/>
            <person name="Sun H."/>
            <person name="Tunlid A."/>
            <person name="Henrissat B."/>
            <person name="Grigoriev I.V."/>
            <person name="Hibbett D.S."/>
            <person name="Martin F."/>
        </authorList>
    </citation>
    <scope>NUCLEOTIDE SEQUENCE [LARGE SCALE GENOMIC DNA]</scope>
    <source>
        <strain evidence="1 2">SS14</strain>
    </source>
</reference>
<sequence>MTVFCMRRERVHKHHRINVKVLKRLRIFEKRYEKIEDRTRTGDKRTIKEMSQVVTVWHETRQEMRDKAASSLELIPIRVLKELRNGFWENTISVIYEFQIRSRAAKNGLVGRIVKTLRMSVQSIDRRQDIHRYSICQGIIKVLNAR</sequence>
<name>A0A0C9VIZ0_SPHS4</name>
<dbReference type="HOGENOM" id="CLU_1778644_0_0_1"/>
<keyword evidence="2" id="KW-1185">Reference proteome</keyword>
<dbReference type="EMBL" id="KN837100">
    <property type="protein sequence ID" value="KIJ47939.1"/>
    <property type="molecule type" value="Genomic_DNA"/>
</dbReference>